<dbReference type="OMA" id="DQLAMTW"/>
<evidence type="ECO:0008006" key="3">
    <source>
        <dbReference type="Google" id="ProtNLM"/>
    </source>
</evidence>
<keyword evidence="2" id="KW-1185">Reference proteome</keyword>
<dbReference type="AlphaFoldDB" id="M2UWA9"/>
<dbReference type="HOGENOM" id="CLU_622617_0_0_1"/>
<organism evidence="1 2">
    <name type="scientific">Cochliobolus heterostrophus (strain C5 / ATCC 48332 / race O)</name>
    <name type="common">Southern corn leaf blight fungus</name>
    <name type="synonym">Bipolaris maydis</name>
    <dbReference type="NCBI Taxonomy" id="701091"/>
    <lineage>
        <taxon>Eukaryota</taxon>
        <taxon>Fungi</taxon>
        <taxon>Dikarya</taxon>
        <taxon>Ascomycota</taxon>
        <taxon>Pezizomycotina</taxon>
        <taxon>Dothideomycetes</taxon>
        <taxon>Pleosporomycetidae</taxon>
        <taxon>Pleosporales</taxon>
        <taxon>Pleosporineae</taxon>
        <taxon>Pleosporaceae</taxon>
        <taxon>Bipolaris</taxon>
    </lineage>
</organism>
<proteinExistence type="predicted"/>
<protein>
    <recommendedName>
        <fullName evidence="3">Transcription factor domain-containing protein</fullName>
    </recommendedName>
</protein>
<evidence type="ECO:0000313" key="2">
    <source>
        <dbReference type="Proteomes" id="UP000016936"/>
    </source>
</evidence>
<dbReference type="STRING" id="701091.M2UWA9"/>
<name>M2UWA9_COCH5</name>
<accession>M2UWA9</accession>
<gene>
    <name evidence="1" type="ORF">COCHEDRAFT_1029626</name>
</gene>
<dbReference type="eggNOG" id="ENOG502SNKZ">
    <property type="taxonomic scope" value="Eukaryota"/>
</dbReference>
<sequence>MKSRDCMSNKSYKVKKGSRCNKPNISIPVITIVEPVQNSTSSLIDQNVILPQKHIENHTDHESILLPEIINLHHDLGCLMIDADGEYQATYAGEFGQLSDSWLYSLHSIVALCVICDPSHNGMRSSQQAHESLEIAKKLVPQVCDKAALDSLRALIVLSLAFQSNAFTNSAYLHVGLAVLIAFSLDHDVSLALGKPCTMSSSINLGWAPPLPSETLTQRIRHVLYDSTVHGGQELSDVNFNDNMAALREWLAQVPLHLQPSTLVPLPHRRPIFLLHLCYWSAIMLITKPFLLRNLLEDGYQFRVKQCLKILLAISVSGYPKQLLPEPLYQLQQGGLAEDVGDGNSMLPQHLQAHQEVEEALRDDLIDYAADQVTTEQLNELDMSDNAIDIGFWGDLLEISASVPFEKC</sequence>
<evidence type="ECO:0000313" key="1">
    <source>
        <dbReference type="EMBL" id="EMD92123.1"/>
    </source>
</evidence>
<dbReference type="EMBL" id="KB445575">
    <property type="protein sequence ID" value="EMD92123.1"/>
    <property type="molecule type" value="Genomic_DNA"/>
</dbReference>
<dbReference type="OrthoDB" id="3931897at2759"/>
<dbReference type="CDD" id="cd12148">
    <property type="entry name" value="fungal_TF_MHR"/>
    <property type="match status" value="1"/>
</dbReference>
<reference evidence="2" key="2">
    <citation type="journal article" date="2013" name="PLoS Genet.">
        <title>Comparative genome structure, secondary metabolite, and effector coding capacity across Cochliobolus pathogens.</title>
        <authorList>
            <person name="Condon B.J."/>
            <person name="Leng Y."/>
            <person name="Wu D."/>
            <person name="Bushley K.E."/>
            <person name="Ohm R.A."/>
            <person name="Otillar R."/>
            <person name="Martin J."/>
            <person name="Schackwitz W."/>
            <person name="Grimwood J."/>
            <person name="MohdZainudin N."/>
            <person name="Xue C."/>
            <person name="Wang R."/>
            <person name="Manning V.A."/>
            <person name="Dhillon B."/>
            <person name="Tu Z.J."/>
            <person name="Steffenson B.J."/>
            <person name="Salamov A."/>
            <person name="Sun H."/>
            <person name="Lowry S."/>
            <person name="LaButti K."/>
            <person name="Han J."/>
            <person name="Copeland A."/>
            <person name="Lindquist E."/>
            <person name="Barry K."/>
            <person name="Schmutz J."/>
            <person name="Baker S.E."/>
            <person name="Ciuffetti L.M."/>
            <person name="Grigoriev I.V."/>
            <person name="Zhong S."/>
            <person name="Turgeon B.G."/>
        </authorList>
    </citation>
    <scope>NUCLEOTIDE SEQUENCE [LARGE SCALE GENOMIC DNA]</scope>
    <source>
        <strain evidence="2">C5 / ATCC 48332 / race O</strain>
    </source>
</reference>
<dbReference type="Proteomes" id="UP000016936">
    <property type="component" value="Unassembled WGS sequence"/>
</dbReference>
<reference evidence="1 2" key="1">
    <citation type="journal article" date="2012" name="PLoS Pathog.">
        <title>Diverse lifestyles and strategies of plant pathogenesis encoded in the genomes of eighteen Dothideomycetes fungi.</title>
        <authorList>
            <person name="Ohm R.A."/>
            <person name="Feau N."/>
            <person name="Henrissat B."/>
            <person name="Schoch C.L."/>
            <person name="Horwitz B.A."/>
            <person name="Barry K.W."/>
            <person name="Condon B.J."/>
            <person name="Copeland A.C."/>
            <person name="Dhillon B."/>
            <person name="Glaser F."/>
            <person name="Hesse C.N."/>
            <person name="Kosti I."/>
            <person name="LaButti K."/>
            <person name="Lindquist E.A."/>
            <person name="Lucas S."/>
            <person name="Salamov A.A."/>
            <person name="Bradshaw R.E."/>
            <person name="Ciuffetti L."/>
            <person name="Hamelin R.C."/>
            <person name="Kema G.H.J."/>
            <person name="Lawrence C."/>
            <person name="Scott J.A."/>
            <person name="Spatafora J.W."/>
            <person name="Turgeon B.G."/>
            <person name="de Wit P.J.G.M."/>
            <person name="Zhong S."/>
            <person name="Goodwin S.B."/>
            <person name="Grigoriev I.V."/>
        </authorList>
    </citation>
    <scope>NUCLEOTIDE SEQUENCE [LARGE SCALE GENOMIC DNA]</scope>
    <source>
        <strain evidence="2">C5 / ATCC 48332 / race O</strain>
    </source>
</reference>